<dbReference type="SUPFAM" id="SSF53697">
    <property type="entry name" value="SIS domain"/>
    <property type="match status" value="1"/>
</dbReference>
<dbReference type="Proteomes" id="UP001056291">
    <property type="component" value="Chromosome"/>
</dbReference>
<feature type="binding site" evidence="10">
    <location>
        <begin position="119"/>
        <end position="121"/>
    </location>
    <ligand>
        <name>substrate</name>
    </ligand>
</feature>
<reference evidence="12" key="1">
    <citation type="submission" date="2022-06" db="EMBL/GenBank/DDBJ databases">
        <title>Sneathiella actinostolidae sp. nov., isolated from a sea anemonein the Western Pacific Ocean.</title>
        <authorList>
            <person name="Wei M.J."/>
        </authorList>
    </citation>
    <scope>NUCLEOTIDE SEQUENCE</scope>
    <source>
        <strain evidence="12">PHK-P5</strain>
    </source>
</reference>
<feature type="binding site" evidence="10">
    <location>
        <position position="64"/>
    </location>
    <ligand>
        <name>Zn(2+)</name>
        <dbReference type="ChEBI" id="CHEBI:29105"/>
    </ligand>
</feature>
<evidence type="ECO:0000313" key="12">
    <source>
        <dbReference type="EMBL" id="USG61373.1"/>
    </source>
</evidence>
<comment type="subunit">
    <text evidence="10">Homotetramer.</text>
</comment>
<evidence type="ECO:0000256" key="6">
    <source>
        <dbReference type="ARBA" id="ARBA00022723"/>
    </source>
</evidence>
<comment type="similarity">
    <text evidence="4 10">Belongs to the SIS family. GmhA subfamily.</text>
</comment>
<dbReference type="CDD" id="cd05006">
    <property type="entry name" value="SIS_GmhA"/>
    <property type="match status" value="1"/>
</dbReference>
<name>A0ABY4W5I7_9PROT</name>
<comment type="subcellular location">
    <subcellularLocation>
        <location evidence="3 10">Cytoplasm</location>
    </subcellularLocation>
</comment>
<keyword evidence="5 10" id="KW-0963">Cytoplasm</keyword>
<evidence type="ECO:0000256" key="10">
    <source>
        <dbReference type="HAMAP-Rule" id="MF_00067"/>
    </source>
</evidence>
<dbReference type="PROSITE" id="PS51464">
    <property type="entry name" value="SIS"/>
    <property type="match status" value="1"/>
</dbReference>
<organism evidence="12 13">
    <name type="scientific">Sneathiella marina</name>
    <dbReference type="NCBI Taxonomy" id="2950108"/>
    <lineage>
        <taxon>Bacteria</taxon>
        <taxon>Pseudomonadati</taxon>
        <taxon>Pseudomonadota</taxon>
        <taxon>Alphaproteobacteria</taxon>
        <taxon>Sneathiellales</taxon>
        <taxon>Sneathiellaceae</taxon>
        <taxon>Sneathiella</taxon>
    </lineage>
</organism>
<dbReference type="Pfam" id="PF13580">
    <property type="entry name" value="SIS_2"/>
    <property type="match status" value="1"/>
</dbReference>
<feature type="binding site" evidence="10">
    <location>
        <position position="124"/>
    </location>
    <ligand>
        <name>substrate</name>
    </ligand>
</feature>
<dbReference type="InterPro" id="IPR046348">
    <property type="entry name" value="SIS_dom_sf"/>
</dbReference>
<dbReference type="InterPro" id="IPR001347">
    <property type="entry name" value="SIS_dom"/>
</dbReference>
<dbReference type="EC" id="5.3.1.28" evidence="10"/>
<evidence type="ECO:0000256" key="7">
    <source>
        <dbReference type="ARBA" id="ARBA00022833"/>
    </source>
</evidence>
<evidence type="ECO:0000313" key="13">
    <source>
        <dbReference type="Proteomes" id="UP001056291"/>
    </source>
</evidence>
<accession>A0ABY4W5I7</accession>
<gene>
    <name evidence="10" type="primary">gmhA</name>
    <name evidence="12" type="ORF">NBZ79_00090</name>
</gene>
<dbReference type="GO" id="GO:0016853">
    <property type="term" value="F:isomerase activity"/>
    <property type="evidence" value="ECO:0007669"/>
    <property type="project" value="UniProtKB-KW"/>
</dbReference>
<dbReference type="PANTHER" id="PTHR30390">
    <property type="entry name" value="SEDOHEPTULOSE 7-PHOSPHATE ISOMERASE / DNAA INITIATOR-ASSOCIATING FACTOR FOR REPLICATION INITIATION"/>
    <property type="match status" value="1"/>
</dbReference>
<feature type="binding site" evidence="10">
    <location>
        <position position="171"/>
    </location>
    <ligand>
        <name>Zn(2+)</name>
        <dbReference type="ChEBI" id="CHEBI:29105"/>
    </ligand>
</feature>
<dbReference type="PANTHER" id="PTHR30390:SF6">
    <property type="entry name" value="DNAA INITIATOR-ASSOCIATING PROTEIN DIAA"/>
    <property type="match status" value="1"/>
</dbReference>
<comment type="function">
    <text evidence="2 10">Catalyzes the isomerization of sedoheptulose 7-phosphate in D-glycero-D-manno-heptose 7-phosphate.</text>
</comment>
<feature type="binding site" evidence="10">
    <location>
        <begin position="93"/>
        <end position="94"/>
    </location>
    <ligand>
        <name>substrate</name>
    </ligand>
</feature>
<evidence type="ECO:0000256" key="2">
    <source>
        <dbReference type="ARBA" id="ARBA00003172"/>
    </source>
</evidence>
<evidence type="ECO:0000256" key="1">
    <source>
        <dbReference type="ARBA" id="ARBA00000348"/>
    </source>
</evidence>
<feature type="domain" description="SIS" evidence="11">
    <location>
        <begin position="36"/>
        <end position="191"/>
    </location>
</feature>
<keyword evidence="7 10" id="KW-0862">Zinc</keyword>
<sequence length="192" mass="20364">MDPLAYFNSELDDHAAVVARTHAQMEAPFLAMLDAWVKAIEGGHKILFFGNGGSAADAQHLSAELVIRFMEDRKPIAAIALNTDTSALTAGANDLGYDAVFARQIEALGQAGDIAVGFTTSGTSPNIVAALEMARSKGLVTCAFTGRDGGRMPDLADHCLIIPAQSTRRIQEMHITLGHMLCGALEQSLKLV</sequence>
<dbReference type="Gene3D" id="3.40.50.10490">
    <property type="entry name" value="Glucose-6-phosphate isomerase like protein, domain 1"/>
    <property type="match status" value="1"/>
</dbReference>
<feature type="binding site" evidence="10">
    <location>
        <position position="60"/>
    </location>
    <ligand>
        <name>Zn(2+)</name>
        <dbReference type="ChEBI" id="CHEBI:29105"/>
    </ligand>
</feature>
<keyword evidence="9 10" id="KW-0119">Carbohydrate metabolism</keyword>
<keyword evidence="6 10" id="KW-0479">Metal-binding</keyword>
<dbReference type="InterPro" id="IPR035461">
    <property type="entry name" value="GmhA/DiaA"/>
</dbReference>
<feature type="binding site" evidence="10">
    <location>
        <position position="179"/>
    </location>
    <ligand>
        <name>Zn(2+)</name>
        <dbReference type="ChEBI" id="CHEBI:29105"/>
    </ligand>
</feature>
<dbReference type="InterPro" id="IPR050099">
    <property type="entry name" value="SIS_GmhA/DiaA_subfam"/>
</dbReference>
<comment type="pathway">
    <text evidence="10">Carbohydrate biosynthesis; D-glycero-D-manno-heptose 7-phosphate biosynthesis; D-glycero-alpha-D-manno-heptose 7-phosphate and D-glycero-beta-D-manno-heptose 7-phosphate from sedoheptulose 7-phosphate: step 1/1.</text>
</comment>
<protein>
    <recommendedName>
        <fullName evidence="10">Phosphoheptose isomerase</fullName>
        <ecNumber evidence="10">5.3.1.28</ecNumber>
    </recommendedName>
    <alternativeName>
        <fullName evidence="10">Sedoheptulose 7-phosphate isomerase</fullName>
    </alternativeName>
</protein>
<dbReference type="InterPro" id="IPR004515">
    <property type="entry name" value="Phosphoheptose_Isoase"/>
</dbReference>
<evidence type="ECO:0000256" key="8">
    <source>
        <dbReference type="ARBA" id="ARBA00023235"/>
    </source>
</evidence>
<proteinExistence type="inferred from homology"/>
<comment type="miscellaneous">
    <text evidence="10">The reaction produces a racemic mixture of D-glycero-alpha-D-manno-heptose 7-phosphate and D-glycero-beta-D-manno-heptose 7-phosphate.</text>
</comment>
<evidence type="ECO:0000256" key="3">
    <source>
        <dbReference type="ARBA" id="ARBA00004496"/>
    </source>
</evidence>
<feature type="binding site" evidence="10">
    <location>
        <position position="171"/>
    </location>
    <ligand>
        <name>substrate</name>
    </ligand>
</feature>
<keyword evidence="13" id="KW-1185">Reference proteome</keyword>
<keyword evidence="8 10" id="KW-0413">Isomerase</keyword>
<dbReference type="HAMAP" id="MF_00067">
    <property type="entry name" value="GmhA"/>
    <property type="match status" value="1"/>
</dbReference>
<evidence type="ECO:0000256" key="5">
    <source>
        <dbReference type="ARBA" id="ARBA00022490"/>
    </source>
</evidence>
<comment type="cofactor">
    <cofactor evidence="10">
        <name>Zn(2+)</name>
        <dbReference type="ChEBI" id="CHEBI:29105"/>
    </cofactor>
    <text evidence="10">Binds 1 zinc ion per subunit.</text>
</comment>
<comment type="catalytic activity">
    <reaction evidence="1 10">
        <text>2 D-sedoheptulose 7-phosphate = D-glycero-alpha-D-manno-heptose 7-phosphate + D-glycero-beta-D-manno-heptose 7-phosphate</text>
        <dbReference type="Rhea" id="RHEA:27489"/>
        <dbReference type="ChEBI" id="CHEBI:57483"/>
        <dbReference type="ChEBI" id="CHEBI:60203"/>
        <dbReference type="ChEBI" id="CHEBI:60204"/>
        <dbReference type="EC" id="5.3.1.28"/>
    </reaction>
</comment>
<dbReference type="RefSeq" id="WP_251934373.1">
    <property type="nucleotide sequence ID" value="NZ_CP098747.1"/>
</dbReference>
<dbReference type="EMBL" id="CP098747">
    <property type="protein sequence ID" value="USG61373.1"/>
    <property type="molecule type" value="Genomic_DNA"/>
</dbReference>
<evidence type="ECO:0000259" key="11">
    <source>
        <dbReference type="PROSITE" id="PS51464"/>
    </source>
</evidence>
<feature type="binding site" evidence="10">
    <location>
        <position position="64"/>
    </location>
    <ligand>
        <name>substrate</name>
    </ligand>
</feature>
<evidence type="ECO:0000256" key="9">
    <source>
        <dbReference type="ARBA" id="ARBA00023277"/>
    </source>
</evidence>
<feature type="binding site" evidence="10">
    <location>
        <begin position="51"/>
        <end position="53"/>
    </location>
    <ligand>
        <name>substrate</name>
    </ligand>
</feature>
<evidence type="ECO:0000256" key="4">
    <source>
        <dbReference type="ARBA" id="ARBA00009894"/>
    </source>
</evidence>